<dbReference type="GO" id="GO:0055085">
    <property type="term" value="P:transmembrane transport"/>
    <property type="evidence" value="ECO:0007669"/>
    <property type="project" value="InterPro"/>
</dbReference>
<dbReference type="CDD" id="cd06261">
    <property type="entry name" value="TM_PBP2"/>
    <property type="match status" value="1"/>
</dbReference>
<feature type="compositionally biased region" description="Polar residues" evidence="8">
    <location>
        <begin position="1"/>
        <end position="12"/>
    </location>
</feature>
<feature type="transmembrane region" description="Helical" evidence="7">
    <location>
        <begin position="190"/>
        <end position="209"/>
    </location>
</feature>
<dbReference type="GO" id="GO:0005886">
    <property type="term" value="C:plasma membrane"/>
    <property type="evidence" value="ECO:0007669"/>
    <property type="project" value="UniProtKB-SubCell"/>
</dbReference>
<keyword evidence="11" id="KW-1185">Reference proteome</keyword>
<dbReference type="Pfam" id="PF19300">
    <property type="entry name" value="BPD_transp_1_N"/>
    <property type="match status" value="1"/>
</dbReference>
<keyword evidence="5 7" id="KW-1133">Transmembrane helix</keyword>
<comment type="caution">
    <text evidence="10">The sequence shown here is derived from an EMBL/GenBank/DDBJ whole genome shotgun (WGS) entry which is preliminary data.</text>
</comment>
<dbReference type="InterPro" id="IPR045621">
    <property type="entry name" value="BPD_transp_1_N"/>
</dbReference>
<feature type="transmembrane region" description="Helical" evidence="7">
    <location>
        <begin position="293"/>
        <end position="319"/>
    </location>
</feature>
<evidence type="ECO:0000256" key="6">
    <source>
        <dbReference type="ARBA" id="ARBA00023136"/>
    </source>
</evidence>
<sequence>MTAPSAPTSAQHASGRPAPPPDAAVGPPPPAARSSVLRRAWTSYAFRRIRQSVFVVWLVATITFLLMHLMPGDPIEIMAGRLNSAGMSHEQAMATAANIINYDPDANVWAQYLDFLKGLVTLDFGNSLTNPSKTVFEHVMEYLPWTLFAVGAGVVLAIVVGLSVGMAMAYRRGSWFDHAMTSVGSFLTGVPNYILIAAVVVVGYTMLGVLPFLDMRGRITAGVEPGFDFVFFGDALFHAILPIIAFAFTATGSFMLNMKAATTEVLTEDYVTVAQARGLKPGRISRGYVGRNALLPIIPQVALQLGTLVGGSIVIEQILQYPGVGQMLMEAIGNRDYPVVQAAVIILATSVVIASLVVDLFLVRIDPRIKSEGQDA</sequence>
<evidence type="ECO:0000256" key="7">
    <source>
        <dbReference type="RuleBase" id="RU363032"/>
    </source>
</evidence>
<dbReference type="OrthoDB" id="147688at2"/>
<feature type="domain" description="ABC transmembrane type-1" evidence="9">
    <location>
        <begin position="143"/>
        <end position="358"/>
    </location>
</feature>
<evidence type="ECO:0000313" key="11">
    <source>
        <dbReference type="Proteomes" id="UP000277256"/>
    </source>
</evidence>
<evidence type="ECO:0000256" key="2">
    <source>
        <dbReference type="ARBA" id="ARBA00022448"/>
    </source>
</evidence>
<name>A0A426USC3_9ACTN</name>
<dbReference type="Pfam" id="PF00528">
    <property type="entry name" value="BPD_transp_1"/>
    <property type="match status" value="1"/>
</dbReference>
<dbReference type="PANTHER" id="PTHR43163">
    <property type="entry name" value="DIPEPTIDE TRANSPORT SYSTEM PERMEASE PROTEIN DPPB-RELATED"/>
    <property type="match status" value="1"/>
</dbReference>
<feature type="region of interest" description="Disordered" evidence="8">
    <location>
        <begin position="1"/>
        <end position="31"/>
    </location>
</feature>
<evidence type="ECO:0000256" key="1">
    <source>
        <dbReference type="ARBA" id="ARBA00004651"/>
    </source>
</evidence>
<dbReference type="InterPro" id="IPR035906">
    <property type="entry name" value="MetI-like_sf"/>
</dbReference>
<dbReference type="AlphaFoldDB" id="A0A426USC3"/>
<dbReference type="EMBL" id="RSEB01000007">
    <property type="protein sequence ID" value="RRR96449.1"/>
    <property type="molecule type" value="Genomic_DNA"/>
</dbReference>
<evidence type="ECO:0000259" key="9">
    <source>
        <dbReference type="PROSITE" id="PS50928"/>
    </source>
</evidence>
<reference evidence="10 11" key="1">
    <citation type="submission" date="2018-12" db="EMBL/GenBank/DDBJ databases">
        <title>Glycomyces sp. YIM 121974 draft genome.</title>
        <authorList>
            <person name="Li Q."/>
        </authorList>
    </citation>
    <scope>NUCLEOTIDE SEQUENCE [LARGE SCALE GENOMIC DNA]</scope>
    <source>
        <strain evidence="10 11">YIM 121974</strain>
    </source>
</reference>
<dbReference type="PROSITE" id="PS50928">
    <property type="entry name" value="ABC_TM1"/>
    <property type="match status" value="1"/>
</dbReference>
<keyword evidence="6 7" id="KW-0472">Membrane</keyword>
<dbReference type="Proteomes" id="UP000277256">
    <property type="component" value="Unassembled WGS sequence"/>
</dbReference>
<dbReference type="SUPFAM" id="SSF161098">
    <property type="entry name" value="MetI-like"/>
    <property type="match status" value="1"/>
</dbReference>
<protein>
    <submittedName>
        <fullName evidence="10">ABC transporter permease</fullName>
    </submittedName>
</protein>
<keyword evidence="4 7" id="KW-0812">Transmembrane</keyword>
<comment type="similarity">
    <text evidence="7">Belongs to the binding-protein-dependent transport system permease family.</text>
</comment>
<organism evidence="10 11">
    <name type="scientific">Glycomyces terrestris</name>
    <dbReference type="NCBI Taxonomy" id="2493553"/>
    <lineage>
        <taxon>Bacteria</taxon>
        <taxon>Bacillati</taxon>
        <taxon>Actinomycetota</taxon>
        <taxon>Actinomycetes</taxon>
        <taxon>Glycomycetales</taxon>
        <taxon>Glycomycetaceae</taxon>
        <taxon>Glycomyces</taxon>
    </lineage>
</organism>
<dbReference type="Gene3D" id="1.10.3720.10">
    <property type="entry name" value="MetI-like"/>
    <property type="match status" value="1"/>
</dbReference>
<feature type="transmembrane region" description="Helical" evidence="7">
    <location>
        <begin position="53"/>
        <end position="70"/>
    </location>
</feature>
<evidence type="ECO:0000256" key="8">
    <source>
        <dbReference type="SAM" id="MobiDB-lite"/>
    </source>
</evidence>
<evidence type="ECO:0000256" key="4">
    <source>
        <dbReference type="ARBA" id="ARBA00022692"/>
    </source>
</evidence>
<feature type="compositionally biased region" description="Pro residues" evidence="8">
    <location>
        <begin position="17"/>
        <end position="31"/>
    </location>
</feature>
<feature type="transmembrane region" description="Helical" evidence="7">
    <location>
        <begin position="229"/>
        <end position="250"/>
    </location>
</feature>
<gene>
    <name evidence="10" type="ORF">EIW28_21660</name>
</gene>
<accession>A0A426USC3</accession>
<proteinExistence type="inferred from homology"/>
<comment type="subcellular location">
    <subcellularLocation>
        <location evidence="1 7">Cell membrane</location>
        <topology evidence="1 7">Multi-pass membrane protein</topology>
    </subcellularLocation>
</comment>
<feature type="transmembrane region" description="Helical" evidence="7">
    <location>
        <begin position="142"/>
        <end position="169"/>
    </location>
</feature>
<feature type="transmembrane region" description="Helical" evidence="7">
    <location>
        <begin position="339"/>
        <end position="362"/>
    </location>
</feature>
<dbReference type="InterPro" id="IPR000515">
    <property type="entry name" value="MetI-like"/>
</dbReference>
<keyword evidence="3" id="KW-1003">Cell membrane</keyword>
<dbReference type="PANTHER" id="PTHR43163:SF6">
    <property type="entry name" value="DIPEPTIDE TRANSPORT SYSTEM PERMEASE PROTEIN DPPB-RELATED"/>
    <property type="match status" value="1"/>
</dbReference>
<dbReference type="RefSeq" id="WP_125249805.1">
    <property type="nucleotide sequence ID" value="NZ_RSEB01000007.1"/>
</dbReference>
<evidence type="ECO:0000256" key="5">
    <source>
        <dbReference type="ARBA" id="ARBA00022989"/>
    </source>
</evidence>
<evidence type="ECO:0000313" key="10">
    <source>
        <dbReference type="EMBL" id="RRR96449.1"/>
    </source>
</evidence>
<keyword evidence="2 7" id="KW-0813">Transport</keyword>
<evidence type="ECO:0000256" key="3">
    <source>
        <dbReference type="ARBA" id="ARBA00022475"/>
    </source>
</evidence>